<keyword evidence="9" id="KW-0256">Endoplasmic reticulum</keyword>
<keyword evidence="13" id="KW-0804">Transcription</keyword>
<proteinExistence type="inferred from homology"/>
<evidence type="ECO:0000256" key="10">
    <source>
        <dbReference type="ARBA" id="ARBA00022989"/>
    </source>
</evidence>
<feature type="transmembrane region" description="Helical" evidence="16">
    <location>
        <begin position="5"/>
        <end position="24"/>
    </location>
</feature>
<feature type="transmembrane region" description="Helical" evidence="16">
    <location>
        <begin position="315"/>
        <end position="336"/>
    </location>
</feature>
<accession>A0A835S6B0</accession>
<protein>
    <recommendedName>
        <fullName evidence="21">Alpha-1,3-glucosyltransferase</fullName>
    </recommendedName>
</protein>
<evidence type="ECO:0000256" key="12">
    <source>
        <dbReference type="ARBA" id="ARBA00023136"/>
    </source>
</evidence>
<organism evidence="18 20">
    <name type="scientific">Vanilla planifolia</name>
    <name type="common">Vanilla</name>
    <dbReference type="NCBI Taxonomy" id="51239"/>
    <lineage>
        <taxon>Eukaryota</taxon>
        <taxon>Viridiplantae</taxon>
        <taxon>Streptophyta</taxon>
        <taxon>Embryophyta</taxon>
        <taxon>Tracheophyta</taxon>
        <taxon>Spermatophyta</taxon>
        <taxon>Magnoliopsida</taxon>
        <taxon>Liliopsida</taxon>
        <taxon>Asparagales</taxon>
        <taxon>Orchidaceae</taxon>
        <taxon>Vanilloideae</taxon>
        <taxon>Vanilleae</taxon>
        <taxon>Vanilla</taxon>
    </lineage>
</organism>
<evidence type="ECO:0000256" key="13">
    <source>
        <dbReference type="ARBA" id="ARBA00023163"/>
    </source>
</evidence>
<keyword evidence="12 16" id="KW-0472">Membrane</keyword>
<feature type="transmembrane region" description="Helical" evidence="16">
    <location>
        <begin position="36"/>
        <end position="53"/>
    </location>
</feature>
<dbReference type="AlphaFoldDB" id="A0A835S6B0"/>
<keyword evidence="10 16" id="KW-1133">Transmembrane helix</keyword>
<evidence type="ECO:0000313" key="19">
    <source>
        <dbReference type="Proteomes" id="UP000636800"/>
    </source>
</evidence>
<keyword evidence="7" id="KW-0808">Transferase</keyword>
<dbReference type="PANTHER" id="PTHR13130:SF4">
    <property type="entry name" value="MEDIATOR OF RNA POLYMERASE II TRANSCRIPTION SUBUNIT 27"/>
    <property type="match status" value="1"/>
</dbReference>
<dbReference type="GO" id="GO:0016758">
    <property type="term" value="F:hexosyltransferase activity"/>
    <property type="evidence" value="ECO:0007669"/>
    <property type="project" value="InterPro"/>
</dbReference>
<evidence type="ECO:0000313" key="18">
    <source>
        <dbReference type="EMBL" id="KAG0501180.1"/>
    </source>
</evidence>
<dbReference type="GO" id="GO:0006357">
    <property type="term" value="P:regulation of transcription by RNA polymerase II"/>
    <property type="evidence" value="ECO:0007669"/>
    <property type="project" value="TreeGrafter"/>
</dbReference>
<sequence length="791" mass="88927">MRWTVLSSDILVFFPAAVWFVHVYNKRFGGSGGEWSAPWLLAMILLNPCLILIDHGHFQYNCISLGLTLGAVAAILSGHDFIASALFSLAINHKQMSMYYAPAFFSYLLGKCMKRKNWVIEVAKLGLVVIGTFILVWLPYLYSMEASKEVLYRLAPFERGIYEDYVANFWCSTSPLIKWKKLFSISDLKLFCLCATIFAFLPSCYQQIKAPSDHSFIHAMLNSSFAFYLFSYQVHEKSILLPLLPANMLAQQEPFLYRQLVYCGLLSLFPLLFRDGLILQYIVLLALFVLLFFSKDERRRSTRDKSCLMMRKMLLWFHIFCALLFGQTFNNAPFLISSNNIRLEVFGSEVARRYCFLLVELRRRPRDVMQQTAVVGTLAVPPSSTPPDSGVTTAEAPPKQVATAMERLSRAARLIANIRIGADRLLEALFLAADSPQHAEKTVLFLLKEEASMHQHFQDLRALGKQLEDSGVLNGSLKSRGNSWGLHMPLVCPDGAVVAYAWKRQLAGQAGASAVDRTRLALKAFTDQKRRFFPHLEDEAFGKLSDGEIGLAKKSRISYGLMAEHKDELMEERKLSVLIDNLKLVAPDIRIFTYQRLDWLKRASTLSSPSNDHSADLSNENSFRIANNSRSISGNAVVIAADQAAVIELHSPSVFRAVVSLHPAGSMNPDAVAFFSTDEGGNYVHARGLSIFQVFRQVTEHADKALQYFQSIDVETSLSLLLRWICSYQTLFAKVCSKCGRLLTMDKSLALILPPVHRAYLLNSAAKPYPDKSHSIDFAFAYHIGCSNNDT</sequence>
<evidence type="ECO:0000313" key="20">
    <source>
        <dbReference type="Proteomes" id="UP000639772"/>
    </source>
</evidence>
<feature type="transmembrane region" description="Helical" evidence="16">
    <location>
        <begin position="188"/>
        <end position="208"/>
    </location>
</feature>
<reference evidence="19 20" key="1">
    <citation type="journal article" date="2020" name="Nat. Food">
        <title>A phased Vanilla planifolia genome enables genetic improvement of flavour and production.</title>
        <authorList>
            <person name="Hasing T."/>
            <person name="Tang H."/>
            <person name="Brym M."/>
            <person name="Khazi F."/>
            <person name="Huang T."/>
            <person name="Chambers A.H."/>
        </authorList>
    </citation>
    <scope>NUCLEOTIDE SEQUENCE [LARGE SCALE GENOMIC DNA]</scope>
    <source>
        <tissue evidence="18">Leaf</tissue>
    </source>
</reference>
<keyword evidence="14" id="KW-0539">Nucleus</keyword>
<evidence type="ECO:0000256" key="8">
    <source>
        <dbReference type="ARBA" id="ARBA00022692"/>
    </source>
</evidence>
<dbReference type="GO" id="GO:0005789">
    <property type="term" value="C:endoplasmic reticulum membrane"/>
    <property type="evidence" value="ECO:0007669"/>
    <property type="project" value="UniProtKB-SubCell"/>
</dbReference>
<keyword evidence="6" id="KW-0328">Glycosyltransferase</keyword>
<feature type="transmembrane region" description="Helical" evidence="16">
    <location>
        <begin position="125"/>
        <end position="143"/>
    </location>
</feature>
<dbReference type="GO" id="GO:0003713">
    <property type="term" value="F:transcription coactivator activity"/>
    <property type="evidence" value="ECO:0007669"/>
    <property type="project" value="TreeGrafter"/>
</dbReference>
<feature type="region of interest" description="Disordered" evidence="15">
    <location>
        <begin position="379"/>
        <end position="398"/>
    </location>
</feature>
<dbReference type="Pfam" id="PF03155">
    <property type="entry name" value="Alg6_Alg8"/>
    <property type="match status" value="1"/>
</dbReference>
<dbReference type="EMBL" id="JADCNM010000001">
    <property type="protein sequence ID" value="KAG0501180.1"/>
    <property type="molecule type" value="Genomic_DNA"/>
</dbReference>
<feature type="transmembrane region" description="Helical" evidence="16">
    <location>
        <begin position="278"/>
        <end position="294"/>
    </location>
</feature>
<feature type="transmembrane region" description="Helical" evidence="16">
    <location>
        <begin position="65"/>
        <end position="91"/>
    </location>
</feature>
<comment type="subcellular location">
    <subcellularLocation>
        <location evidence="2">Endoplasmic reticulum membrane</location>
        <topology evidence="2">Multi-pass membrane protein</topology>
    </subcellularLocation>
    <subcellularLocation>
        <location evidence="1">Nucleus</location>
    </subcellularLocation>
</comment>
<evidence type="ECO:0000256" key="6">
    <source>
        <dbReference type="ARBA" id="ARBA00022676"/>
    </source>
</evidence>
<keyword evidence="8 16" id="KW-0812">Transmembrane</keyword>
<dbReference type="Proteomes" id="UP000636800">
    <property type="component" value="Chromosome 1"/>
</dbReference>
<dbReference type="GO" id="GO:0016592">
    <property type="term" value="C:mediator complex"/>
    <property type="evidence" value="ECO:0007669"/>
    <property type="project" value="InterPro"/>
</dbReference>
<feature type="transmembrane region" description="Helical" evidence="16">
    <location>
        <begin position="214"/>
        <end position="234"/>
    </location>
</feature>
<evidence type="ECO:0000256" key="3">
    <source>
        <dbReference type="ARBA" id="ARBA00004922"/>
    </source>
</evidence>
<dbReference type="OrthoDB" id="1868004at2759"/>
<dbReference type="Pfam" id="PF11571">
    <property type="entry name" value="Med27"/>
    <property type="match status" value="1"/>
</dbReference>
<comment type="similarity">
    <text evidence="5">Belongs to the ALG6/ALG8 glucosyltransferase family.</text>
</comment>
<dbReference type="Proteomes" id="UP000639772">
    <property type="component" value="Chromosome 1"/>
</dbReference>
<name>A0A835S6B0_VANPL</name>
<keyword evidence="19" id="KW-1185">Reference proteome</keyword>
<evidence type="ECO:0000256" key="16">
    <source>
        <dbReference type="SAM" id="Phobius"/>
    </source>
</evidence>
<evidence type="ECO:0000256" key="15">
    <source>
        <dbReference type="SAM" id="MobiDB-lite"/>
    </source>
</evidence>
<dbReference type="EMBL" id="JADCNL010000001">
    <property type="protein sequence ID" value="KAG0496680.1"/>
    <property type="molecule type" value="Genomic_DNA"/>
</dbReference>
<keyword evidence="11" id="KW-0805">Transcription regulation</keyword>
<comment type="similarity">
    <text evidence="4">Belongs to the Mediator complex subunit 27 family.</text>
</comment>
<dbReference type="InterPro" id="IPR021627">
    <property type="entry name" value="Mediator_Med27"/>
</dbReference>
<dbReference type="InterPro" id="IPR004856">
    <property type="entry name" value="Glyco_trans_ALG6/ALG8"/>
</dbReference>
<evidence type="ECO:0000256" key="4">
    <source>
        <dbReference type="ARBA" id="ARBA00008048"/>
    </source>
</evidence>
<gene>
    <name evidence="18" type="ORF">HPP92_001252</name>
    <name evidence="17" type="ORF">HPP92_001371</name>
</gene>
<evidence type="ECO:0000256" key="1">
    <source>
        <dbReference type="ARBA" id="ARBA00004123"/>
    </source>
</evidence>
<evidence type="ECO:0008006" key="21">
    <source>
        <dbReference type="Google" id="ProtNLM"/>
    </source>
</evidence>
<dbReference type="UniPathway" id="UPA00378"/>
<evidence type="ECO:0000313" key="17">
    <source>
        <dbReference type="EMBL" id="KAG0496680.1"/>
    </source>
</evidence>
<evidence type="ECO:0000256" key="2">
    <source>
        <dbReference type="ARBA" id="ARBA00004477"/>
    </source>
</evidence>
<evidence type="ECO:0000256" key="11">
    <source>
        <dbReference type="ARBA" id="ARBA00023015"/>
    </source>
</evidence>
<comment type="pathway">
    <text evidence="3">Protein modification; protein glycosylation.</text>
</comment>
<evidence type="ECO:0000256" key="14">
    <source>
        <dbReference type="ARBA" id="ARBA00023242"/>
    </source>
</evidence>
<dbReference type="PANTHER" id="PTHR13130">
    <property type="entry name" value="34 KDA TRANSCRIPTIONAL CO-ACTIVATOR-RELATED"/>
    <property type="match status" value="1"/>
</dbReference>
<evidence type="ECO:0000256" key="7">
    <source>
        <dbReference type="ARBA" id="ARBA00022679"/>
    </source>
</evidence>
<comment type="caution">
    <text evidence="18">The sequence shown here is derived from an EMBL/GenBank/DDBJ whole genome shotgun (WGS) entry which is preliminary data.</text>
</comment>
<evidence type="ECO:0000256" key="9">
    <source>
        <dbReference type="ARBA" id="ARBA00022824"/>
    </source>
</evidence>
<evidence type="ECO:0000256" key="5">
    <source>
        <dbReference type="ARBA" id="ARBA00008715"/>
    </source>
</evidence>